<keyword evidence="4 6" id="KW-0547">Nucleotide-binding</keyword>
<feature type="domain" description="APS kinase" evidence="8">
    <location>
        <begin position="5"/>
        <end position="153"/>
    </location>
</feature>
<sequence length="207" mass="22091">MDMAHVIWLTGLSGAGKTTLANALRGKLQSQRVPSIVLDGDALRTGINSDLGFSAENRAENVRRVAEIAKLMASNGHVAIVALISPLEAHRQLARSIVGEASFLEVHVATSVHECEKRDVKGLYKRARLGQIEGFTGLSAPYEVPLALDCVIDTALESVQQSADRLYAFLVSRVSTESKSWDYALRTSLANSAIAATSAGSANTVKT</sequence>
<dbReference type="AlphaFoldDB" id="A0A4Y8MIV7"/>
<evidence type="ECO:0000256" key="5">
    <source>
        <dbReference type="ARBA" id="ARBA00022840"/>
    </source>
</evidence>
<feature type="active site" description="Phosphoserine intermediate" evidence="6">
    <location>
        <position position="85"/>
    </location>
</feature>
<dbReference type="GO" id="GO:0005737">
    <property type="term" value="C:cytoplasm"/>
    <property type="evidence" value="ECO:0007669"/>
    <property type="project" value="TreeGrafter"/>
</dbReference>
<dbReference type="InterPro" id="IPR050512">
    <property type="entry name" value="Sulf_AdTrans/APS_kinase"/>
</dbReference>
<evidence type="ECO:0000256" key="2">
    <source>
        <dbReference type="ARBA" id="ARBA00012121"/>
    </source>
</evidence>
<comment type="function">
    <text evidence="6 7">Catalyzes the synthesis of activated sulfate.</text>
</comment>
<dbReference type="SUPFAM" id="SSF52540">
    <property type="entry name" value="P-loop containing nucleoside triphosphate hydrolases"/>
    <property type="match status" value="1"/>
</dbReference>
<dbReference type="Gene3D" id="3.40.50.300">
    <property type="entry name" value="P-loop containing nucleotide triphosphate hydrolases"/>
    <property type="match status" value="1"/>
</dbReference>
<dbReference type="GO" id="GO:0070814">
    <property type="term" value="P:hydrogen sulfide biosynthetic process"/>
    <property type="evidence" value="ECO:0007669"/>
    <property type="project" value="UniProtKB-UniRule"/>
</dbReference>
<evidence type="ECO:0000256" key="1">
    <source>
        <dbReference type="ARBA" id="ARBA00001823"/>
    </source>
</evidence>
<gene>
    <name evidence="6 9" type="primary">cysC</name>
    <name evidence="9" type="ORF">E2553_38095</name>
</gene>
<evidence type="ECO:0000256" key="6">
    <source>
        <dbReference type="HAMAP-Rule" id="MF_00065"/>
    </source>
</evidence>
<organism evidence="9 10">
    <name type="scientific">Paraburkholderia dipogonis</name>
    <dbReference type="NCBI Taxonomy" id="1211383"/>
    <lineage>
        <taxon>Bacteria</taxon>
        <taxon>Pseudomonadati</taxon>
        <taxon>Pseudomonadota</taxon>
        <taxon>Betaproteobacteria</taxon>
        <taxon>Burkholderiales</taxon>
        <taxon>Burkholderiaceae</taxon>
        <taxon>Paraburkholderia</taxon>
    </lineage>
</organism>
<dbReference type="HAMAP" id="MF_00065">
    <property type="entry name" value="Adenylyl_sulf_kinase"/>
    <property type="match status" value="1"/>
</dbReference>
<dbReference type="UniPathway" id="UPA00140">
    <property type="reaction ID" value="UER00205"/>
</dbReference>
<dbReference type="CDD" id="cd02027">
    <property type="entry name" value="APSK"/>
    <property type="match status" value="1"/>
</dbReference>
<keyword evidence="6" id="KW-0597">Phosphoprotein</keyword>
<feature type="binding site" evidence="6">
    <location>
        <begin position="11"/>
        <end position="18"/>
    </location>
    <ligand>
        <name>ATP</name>
        <dbReference type="ChEBI" id="CHEBI:30616"/>
    </ligand>
</feature>
<dbReference type="GO" id="GO:0010134">
    <property type="term" value="P:sulfate assimilation via adenylyl sulfate reduction"/>
    <property type="evidence" value="ECO:0007669"/>
    <property type="project" value="TreeGrafter"/>
</dbReference>
<reference evidence="9 10" key="1">
    <citation type="submission" date="2019-03" db="EMBL/GenBank/DDBJ databases">
        <title>Complete Genome Sequence of Paraburkholderia dipogonis ICMP 19430T, a Nitrogen-fixing Symbiont of the South African Invasive Legume Dipogon lignosus in New Zealand.</title>
        <authorList>
            <person name="De Meyer S.E."/>
        </authorList>
    </citation>
    <scope>NUCLEOTIDE SEQUENCE [LARGE SCALE GENOMIC DNA]</scope>
    <source>
        <strain evidence="9 10">ICMP 19430</strain>
    </source>
</reference>
<dbReference type="GO" id="GO:0004020">
    <property type="term" value="F:adenylylsulfate kinase activity"/>
    <property type="evidence" value="ECO:0007669"/>
    <property type="project" value="UniProtKB-UniRule"/>
</dbReference>
<comment type="similarity">
    <text evidence="6 7">Belongs to the APS kinase family.</text>
</comment>
<accession>A0A4Y8MIV7</accession>
<name>A0A4Y8MIV7_9BURK</name>
<dbReference type="Pfam" id="PF01583">
    <property type="entry name" value="APS_kinase"/>
    <property type="match status" value="1"/>
</dbReference>
<comment type="pathway">
    <text evidence="6 7">Sulfur metabolism; hydrogen sulfide biosynthesis; sulfite from sulfate: step 2/3.</text>
</comment>
<dbReference type="PANTHER" id="PTHR42700">
    <property type="entry name" value="SULFATE ADENYLYLTRANSFERASE"/>
    <property type="match status" value="1"/>
</dbReference>
<dbReference type="NCBIfam" id="TIGR00455">
    <property type="entry name" value="apsK"/>
    <property type="match status" value="1"/>
</dbReference>
<comment type="catalytic activity">
    <reaction evidence="1 6 7">
        <text>adenosine 5'-phosphosulfate + ATP = 3'-phosphoadenylyl sulfate + ADP + H(+)</text>
        <dbReference type="Rhea" id="RHEA:24152"/>
        <dbReference type="ChEBI" id="CHEBI:15378"/>
        <dbReference type="ChEBI" id="CHEBI:30616"/>
        <dbReference type="ChEBI" id="CHEBI:58243"/>
        <dbReference type="ChEBI" id="CHEBI:58339"/>
        <dbReference type="ChEBI" id="CHEBI:456216"/>
        <dbReference type="EC" id="2.7.1.25"/>
    </reaction>
</comment>
<proteinExistence type="inferred from homology"/>
<evidence type="ECO:0000256" key="4">
    <source>
        <dbReference type="ARBA" id="ARBA00022741"/>
    </source>
</evidence>
<evidence type="ECO:0000259" key="8">
    <source>
        <dbReference type="Pfam" id="PF01583"/>
    </source>
</evidence>
<dbReference type="EC" id="2.7.1.25" evidence="2 6"/>
<dbReference type="NCBIfam" id="NF003013">
    <property type="entry name" value="PRK03846.1"/>
    <property type="match status" value="1"/>
</dbReference>
<dbReference type="RefSeq" id="WP_134465843.1">
    <property type="nucleotide sequence ID" value="NZ_JBHMFL010000088.1"/>
</dbReference>
<evidence type="ECO:0000313" key="10">
    <source>
        <dbReference type="Proteomes" id="UP000297385"/>
    </source>
</evidence>
<evidence type="ECO:0000313" key="9">
    <source>
        <dbReference type="EMBL" id="TFE37314.1"/>
    </source>
</evidence>
<evidence type="ECO:0000256" key="7">
    <source>
        <dbReference type="RuleBase" id="RU004347"/>
    </source>
</evidence>
<dbReference type="InterPro" id="IPR002891">
    <property type="entry name" value="APS"/>
</dbReference>
<keyword evidence="6 7" id="KW-0418">Kinase</keyword>
<dbReference type="GO" id="GO:0005524">
    <property type="term" value="F:ATP binding"/>
    <property type="evidence" value="ECO:0007669"/>
    <property type="project" value="UniProtKB-UniRule"/>
</dbReference>
<keyword evidence="3 6" id="KW-0808">Transferase</keyword>
<keyword evidence="5 6" id="KW-0067">ATP-binding</keyword>
<protein>
    <recommendedName>
        <fullName evidence="2 6">Adenylyl-sulfate kinase</fullName>
        <ecNumber evidence="2 6">2.7.1.25</ecNumber>
    </recommendedName>
    <alternativeName>
        <fullName evidence="6">APS kinase</fullName>
    </alternativeName>
    <alternativeName>
        <fullName evidence="6">ATP adenosine-5'-phosphosulfate 3'-phosphotransferase</fullName>
    </alternativeName>
    <alternativeName>
        <fullName evidence="6">Adenosine-5'-phosphosulfate kinase</fullName>
    </alternativeName>
</protein>
<dbReference type="EMBL" id="SNVI01000005">
    <property type="protein sequence ID" value="TFE37314.1"/>
    <property type="molecule type" value="Genomic_DNA"/>
</dbReference>
<comment type="caution">
    <text evidence="9">The sequence shown here is derived from an EMBL/GenBank/DDBJ whole genome shotgun (WGS) entry which is preliminary data.</text>
</comment>
<dbReference type="GeneID" id="97306543"/>
<dbReference type="GO" id="GO:0004781">
    <property type="term" value="F:sulfate adenylyltransferase (ATP) activity"/>
    <property type="evidence" value="ECO:0007669"/>
    <property type="project" value="TreeGrafter"/>
</dbReference>
<evidence type="ECO:0000256" key="3">
    <source>
        <dbReference type="ARBA" id="ARBA00022679"/>
    </source>
</evidence>
<dbReference type="InterPro" id="IPR027417">
    <property type="entry name" value="P-loop_NTPase"/>
</dbReference>
<dbReference type="PANTHER" id="PTHR42700:SF1">
    <property type="entry name" value="SULFATE ADENYLYLTRANSFERASE"/>
    <property type="match status" value="1"/>
</dbReference>
<dbReference type="InterPro" id="IPR059117">
    <property type="entry name" value="APS_kinase_dom"/>
</dbReference>
<dbReference type="GO" id="GO:0019379">
    <property type="term" value="P:sulfate assimilation, phosphoadenylyl sulfate reduction by phosphoadenylyl-sulfate reductase (thioredoxin)"/>
    <property type="evidence" value="ECO:0007669"/>
    <property type="project" value="TreeGrafter"/>
</dbReference>
<dbReference type="Proteomes" id="UP000297385">
    <property type="component" value="Unassembled WGS sequence"/>
</dbReference>